<reference evidence="3" key="1">
    <citation type="journal article" date="2021" name="BMC Genomics">
        <title>Chromosome-level genome assembly and manually-curated proteome of model necrotroph Parastagonospora nodorum Sn15 reveals a genome-wide trove of candidate effector homologs, and redundancy of virulence-related functions within an accessory chromosome.</title>
        <authorList>
            <person name="Bertazzoni S."/>
            <person name="Jones D.A.B."/>
            <person name="Phan H.T."/>
            <person name="Tan K.-C."/>
            <person name="Hane J.K."/>
        </authorList>
    </citation>
    <scope>NUCLEOTIDE SEQUENCE [LARGE SCALE GENOMIC DNA]</scope>
    <source>
        <strain evidence="3">SN15 / ATCC MYA-4574 / FGSC 10173)</strain>
    </source>
</reference>
<name>A0A7U2ICH1_PHANO</name>
<feature type="compositionally biased region" description="Polar residues" evidence="1">
    <location>
        <begin position="60"/>
        <end position="69"/>
    </location>
</feature>
<evidence type="ECO:0000313" key="2">
    <source>
        <dbReference type="EMBL" id="QRD07299.1"/>
    </source>
</evidence>
<dbReference type="EMBL" id="CP069044">
    <property type="protein sequence ID" value="QRD07299.1"/>
    <property type="molecule type" value="Genomic_DNA"/>
</dbReference>
<dbReference type="VEuPathDB" id="FungiDB:JI435_124880"/>
<proteinExistence type="predicted"/>
<evidence type="ECO:0000256" key="1">
    <source>
        <dbReference type="SAM" id="MobiDB-lite"/>
    </source>
</evidence>
<evidence type="ECO:0000313" key="3">
    <source>
        <dbReference type="Proteomes" id="UP000663193"/>
    </source>
</evidence>
<organism evidence="2 3">
    <name type="scientific">Phaeosphaeria nodorum (strain SN15 / ATCC MYA-4574 / FGSC 10173)</name>
    <name type="common">Glume blotch fungus</name>
    <name type="synonym">Parastagonospora nodorum</name>
    <dbReference type="NCBI Taxonomy" id="321614"/>
    <lineage>
        <taxon>Eukaryota</taxon>
        <taxon>Fungi</taxon>
        <taxon>Dikarya</taxon>
        <taxon>Ascomycota</taxon>
        <taxon>Pezizomycotina</taxon>
        <taxon>Dothideomycetes</taxon>
        <taxon>Pleosporomycetidae</taxon>
        <taxon>Pleosporales</taxon>
        <taxon>Pleosporineae</taxon>
        <taxon>Phaeosphaeriaceae</taxon>
        <taxon>Parastagonospora</taxon>
    </lineage>
</organism>
<feature type="compositionally biased region" description="Basic residues" evidence="1">
    <location>
        <begin position="39"/>
        <end position="53"/>
    </location>
</feature>
<keyword evidence="3" id="KW-1185">Reference proteome</keyword>
<accession>A0A7U2ICH1</accession>
<sequence length="218" mass="23944">MYKALTKALSALSHYTLNPPLSHTTKSKPPNHHNVLNHNHTHPLRPPRPHRRPPSPTTSGFCPNRQSPTESQFTAGYQTFCSLYIASSPIISSAAPILATFNLGNTDGTNSQWIFKVSVESDGPDERYISTLRYKLNEKTCLDFFGRFLNTRDAGGLGESYCVVEGSGSGGKSGQGDVQVLQGKTVDKGARAESDPSKEQQWAWVQYSAFRRTGTKAQ</sequence>
<feature type="region of interest" description="Disordered" evidence="1">
    <location>
        <begin position="19"/>
        <end position="69"/>
    </location>
</feature>
<protein>
    <submittedName>
        <fullName evidence="2">Uncharacterized protein</fullName>
    </submittedName>
</protein>
<dbReference type="AlphaFoldDB" id="A0A7U2ICH1"/>
<gene>
    <name evidence="2" type="ORF">JI435_124880</name>
</gene>
<dbReference type="Proteomes" id="UP000663193">
    <property type="component" value="Chromosome 22"/>
</dbReference>